<dbReference type="Pfam" id="PF00069">
    <property type="entry name" value="Pkinase"/>
    <property type="match status" value="1"/>
</dbReference>
<dbReference type="SMART" id="SM00220">
    <property type="entry name" value="S_TKc"/>
    <property type="match status" value="1"/>
</dbReference>
<evidence type="ECO:0000313" key="10">
    <source>
        <dbReference type="EMBL" id="EPE25349.1"/>
    </source>
</evidence>
<dbReference type="EC" id="2.7.11.1" evidence="2"/>
<feature type="compositionally biased region" description="Low complexity" evidence="7">
    <location>
        <begin position="51"/>
        <end position="64"/>
    </location>
</feature>
<dbReference type="InterPro" id="IPR011009">
    <property type="entry name" value="Kinase-like_dom_sf"/>
</dbReference>
<evidence type="ECO:0000256" key="4">
    <source>
        <dbReference type="ARBA" id="ARBA00022777"/>
    </source>
</evidence>
<dbReference type="SUPFAM" id="SSF49879">
    <property type="entry name" value="SMAD/FHA domain"/>
    <property type="match status" value="1"/>
</dbReference>
<dbReference type="eggNOG" id="KOG0032">
    <property type="taxonomic scope" value="Eukaryota"/>
</dbReference>
<dbReference type="InterPro" id="IPR000253">
    <property type="entry name" value="FHA_dom"/>
</dbReference>
<evidence type="ECO:0000256" key="1">
    <source>
        <dbReference type="ARBA" id="ARBA00005575"/>
    </source>
</evidence>
<keyword evidence="4 10" id="KW-0418">Kinase</keyword>
<dbReference type="GO" id="GO:0044773">
    <property type="term" value="P:mitotic DNA damage checkpoint signaling"/>
    <property type="evidence" value="ECO:0007669"/>
    <property type="project" value="TreeGrafter"/>
</dbReference>
<dbReference type="PROSITE" id="PS00108">
    <property type="entry name" value="PROTEIN_KINASE_ST"/>
    <property type="match status" value="1"/>
</dbReference>
<evidence type="ECO:0000256" key="2">
    <source>
        <dbReference type="ARBA" id="ARBA00012513"/>
    </source>
</evidence>
<dbReference type="GO" id="GO:0004674">
    <property type="term" value="F:protein serine/threonine kinase activity"/>
    <property type="evidence" value="ECO:0007669"/>
    <property type="project" value="UniProtKB-KW"/>
</dbReference>
<name>S3CJF8_GLAL2</name>
<sequence>MADPNLIACLYPVDGDNDAWNAIHLNRDSVRYLPQQTEPAPALGRRGSQESIASTAASVSASASDSAAEENVTAHHGLQLTFDHKPKTGQGFLLGRDANSCDIVLPSSRGSKIGRRHCCLTFDAQRRLILRDLSHHGTIVTYDKKGGEKRQHIVTHDDDRRERFHYFTWILSGDAALDAKNIVIKLEQMQFRIVVAKHDSHLDLYYSNVDRFLQEANANDGLHLGGLGIQSAASTALPSGTHTPTSQSPIYIKQSRLGSGSFSVVSRVWDVSTGSVYASKKFVNMTQARWRREVDITKQLSQLSNEHIVRFIGVVETPVPQLILEYLPLGSLGDQHRRDSITDRENCTILLQSLDALTSMHEANIVHRDIKPENILVQSRKPLHIKLSDFGLGKSTSDLQTMCGTHCYTAPEIYTKRRNEPYTKACDIWSLAVVFFEYSFNHFPNSKKTDFGSEWCKAIIKLAKRYESNFVLDFVLTSMLVIDPAKRLPARECWDFFLQLPLSYSQCSTPTQGSFLENDSKETASIRRTSSNATPSEAIKVTALNTPEHETCRAPENRTRRRWATPSEVLIFSPLPISKHGSSSFYEDGSYSALENNSRTAKGTVDHYLVDPNTAKQEFEELKTPIVRRSKRLRQQEGDLEILNPSTASQSKRVRQRDREIEHKSIEATQIFGANWLRDPNCVGSSVAAMGEDLDQSSGFSSMTTNHSKSRVSETAKSPD</sequence>
<feature type="region of interest" description="Disordered" evidence="7">
    <location>
        <begin position="36"/>
        <end position="64"/>
    </location>
</feature>
<dbReference type="PROSITE" id="PS50011">
    <property type="entry name" value="PROTEIN_KINASE_DOM"/>
    <property type="match status" value="1"/>
</dbReference>
<dbReference type="AlphaFoldDB" id="S3CJF8"/>
<dbReference type="GeneID" id="19460319"/>
<dbReference type="Pfam" id="PF00498">
    <property type="entry name" value="FHA"/>
    <property type="match status" value="1"/>
</dbReference>
<evidence type="ECO:0000259" key="8">
    <source>
        <dbReference type="PROSITE" id="PS50006"/>
    </source>
</evidence>
<dbReference type="KEGG" id="glz:GLAREA_01261"/>
<feature type="compositionally biased region" description="Basic and acidic residues" evidence="7">
    <location>
        <begin position="711"/>
        <end position="720"/>
    </location>
</feature>
<keyword evidence="3" id="KW-0723">Serine/threonine-protein kinase</keyword>
<dbReference type="Gene3D" id="1.10.510.10">
    <property type="entry name" value="Transferase(Phosphotransferase) domain 1"/>
    <property type="match status" value="1"/>
</dbReference>
<evidence type="ECO:0000256" key="6">
    <source>
        <dbReference type="ARBA" id="ARBA00048679"/>
    </source>
</evidence>
<dbReference type="HOGENOM" id="CLU_017167_2_0_1"/>
<dbReference type="OMA" id="MHEANIV"/>
<evidence type="ECO:0000259" key="9">
    <source>
        <dbReference type="PROSITE" id="PS50011"/>
    </source>
</evidence>
<dbReference type="STRING" id="1116229.S3CJF8"/>
<dbReference type="Proteomes" id="UP000016922">
    <property type="component" value="Unassembled WGS sequence"/>
</dbReference>
<keyword evidence="11" id="KW-1185">Reference proteome</keyword>
<dbReference type="PANTHER" id="PTHR44167">
    <property type="entry name" value="OVARIAN-SPECIFIC SERINE/THREONINE-PROTEIN KINASE LOK-RELATED"/>
    <property type="match status" value="1"/>
</dbReference>
<dbReference type="InterPro" id="IPR008271">
    <property type="entry name" value="Ser/Thr_kinase_AS"/>
</dbReference>
<dbReference type="SUPFAM" id="SSF56112">
    <property type="entry name" value="Protein kinase-like (PK-like)"/>
    <property type="match status" value="1"/>
</dbReference>
<keyword evidence="4 10" id="KW-0808">Transferase</keyword>
<dbReference type="PANTHER" id="PTHR44167:SF24">
    <property type="entry name" value="SERINE_THREONINE-PROTEIN KINASE CHK2"/>
    <property type="match status" value="1"/>
</dbReference>
<evidence type="ECO:0000256" key="3">
    <source>
        <dbReference type="ARBA" id="ARBA00022527"/>
    </source>
</evidence>
<comment type="similarity">
    <text evidence="1">Belongs to the protein kinase superfamily. CAMK Ser/Thr protein kinase family. CHEK2 subfamily.</text>
</comment>
<gene>
    <name evidence="10" type="ORF">GLAREA_01261</name>
</gene>
<evidence type="ECO:0000313" key="11">
    <source>
        <dbReference type="Proteomes" id="UP000016922"/>
    </source>
</evidence>
<feature type="region of interest" description="Disordered" evidence="7">
    <location>
        <begin position="694"/>
        <end position="720"/>
    </location>
</feature>
<feature type="domain" description="FHA" evidence="8">
    <location>
        <begin position="92"/>
        <end position="145"/>
    </location>
</feature>
<comment type="catalytic activity">
    <reaction evidence="6">
        <text>L-seryl-[protein] + ATP = O-phospho-L-seryl-[protein] + ADP + H(+)</text>
        <dbReference type="Rhea" id="RHEA:17989"/>
        <dbReference type="Rhea" id="RHEA-COMP:9863"/>
        <dbReference type="Rhea" id="RHEA-COMP:11604"/>
        <dbReference type="ChEBI" id="CHEBI:15378"/>
        <dbReference type="ChEBI" id="CHEBI:29999"/>
        <dbReference type="ChEBI" id="CHEBI:30616"/>
        <dbReference type="ChEBI" id="CHEBI:83421"/>
        <dbReference type="ChEBI" id="CHEBI:456216"/>
        <dbReference type="EC" id="2.7.11.1"/>
    </reaction>
</comment>
<feature type="compositionally biased region" description="Polar residues" evidence="7">
    <location>
        <begin position="696"/>
        <end position="710"/>
    </location>
</feature>
<comment type="catalytic activity">
    <reaction evidence="5">
        <text>L-threonyl-[protein] + ATP = O-phospho-L-threonyl-[protein] + ADP + H(+)</text>
        <dbReference type="Rhea" id="RHEA:46608"/>
        <dbReference type="Rhea" id="RHEA-COMP:11060"/>
        <dbReference type="Rhea" id="RHEA-COMP:11605"/>
        <dbReference type="ChEBI" id="CHEBI:15378"/>
        <dbReference type="ChEBI" id="CHEBI:30013"/>
        <dbReference type="ChEBI" id="CHEBI:30616"/>
        <dbReference type="ChEBI" id="CHEBI:61977"/>
        <dbReference type="ChEBI" id="CHEBI:456216"/>
        <dbReference type="EC" id="2.7.11.1"/>
    </reaction>
</comment>
<organism evidence="10 11">
    <name type="scientific">Glarea lozoyensis (strain ATCC 20868 / MF5171)</name>
    <dbReference type="NCBI Taxonomy" id="1116229"/>
    <lineage>
        <taxon>Eukaryota</taxon>
        <taxon>Fungi</taxon>
        <taxon>Dikarya</taxon>
        <taxon>Ascomycota</taxon>
        <taxon>Pezizomycotina</taxon>
        <taxon>Leotiomycetes</taxon>
        <taxon>Helotiales</taxon>
        <taxon>Helotiaceae</taxon>
        <taxon>Glarea</taxon>
    </lineage>
</organism>
<proteinExistence type="inferred from homology"/>
<feature type="domain" description="Protein kinase" evidence="9">
    <location>
        <begin position="251"/>
        <end position="497"/>
    </location>
</feature>
<dbReference type="OrthoDB" id="5395461at2759"/>
<dbReference type="SMART" id="SM00240">
    <property type="entry name" value="FHA"/>
    <property type="match status" value="1"/>
</dbReference>
<evidence type="ECO:0000256" key="5">
    <source>
        <dbReference type="ARBA" id="ARBA00047899"/>
    </source>
</evidence>
<dbReference type="Gene3D" id="2.60.200.20">
    <property type="match status" value="1"/>
</dbReference>
<evidence type="ECO:0000256" key="7">
    <source>
        <dbReference type="SAM" id="MobiDB-lite"/>
    </source>
</evidence>
<dbReference type="InterPro" id="IPR008984">
    <property type="entry name" value="SMAD_FHA_dom_sf"/>
</dbReference>
<dbReference type="GO" id="GO:0005634">
    <property type="term" value="C:nucleus"/>
    <property type="evidence" value="ECO:0007669"/>
    <property type="project" value="TreeGrafter"/>
</dbReference>
<protein>
    <recommendedName>
        <fullName evidence="2">non-specific serine/threonine protein kinase</fullName>
        <ecNumber evidence="2">2.7.11.1</ecNumber>
    </recommendedName>
</protein>
<reference evidence="10 11" key="1">
    <citation type="journal article" date="2013" name="BMC Genomics">
        <title>Genomics-driven discovery of the pneumocandin biosynthetic gene cluster in the fungus Glarea lozoyensis.</title>
        <authorList>
            <person name="Chen L."/>
            <person name="Yue Q."/>
            <person name="Zhang X."/>
            <person name="Xiang M."/>
            <person name="Wang C."/>
            <person name="Li S."/>
            <person name="Che Y."/>
            <person name="Ortiz-Lopez F.J."/>
            <person name="Bills G.F."/>
            <person name="Liu X."/>
            <person name="An Z."/>
        </authorList>
    </citation>
    <scope>NUCLEOTIDE SEQUENCE [LARGE SCALE GENOMIC DNA]</scope>
    <source>
        <strain evidence="11">ATCC 20868 / MF5171</strain>
    </source>
</reference>
<dbReference type="RefSeq" id="XP_008086668.1">
    <property type="nucleotide sequence ID" value="XM_008088477.1"/>
</dbReference>
<dbReference type="GO" id="GO:0005524">
    <property type="term" value="F:ATP binding"/>
    <property type="evidence" value="ECO:0007669"/>
    <property type="project" value="InterPro"/>
</dbReference>
<dbReference type="InterPro" id="IPR000719">
    <property type="entry name" value="Prot_kinase_dom"/>
</dbReference>
<accession>S3CJF8</accession>
<dbReference type="EMBL" id="KE145371">
    <property type="protein sequence ID" value="EPE25349.1"/>
    <property type="molecule type" value="Genomic_DNA"/>
</dbReference>
<dbReference type="PROSITE" id="PS50006">
    <property type="entry name" value="FHA_DOMAIN"/>
    <property type="match status" value="1"/>
</dbReference>
<dbReference type="GO" id="GO:0005737">
    <property type="term" value="C:cytoplasm"/>
    <property type="evidence" value="ECO:0007669"/>
    <property type="project" value="TreeGrafter"/>
</dbReference>